<dbReference type="AlphaFoldDB" id="A0A1Y5WTE0"/>
<accession>A0A1Y5WTE0</accession>
<evidence type="ECO:0000313" key="2">
    <source>
        <dbReference type="EMBL" id="SMC48342.1"/>
    </source>
</evidence>
<feature type="compositionally biased region" description="Acidic residues" evidence="1">
    <location>
        <begin position="30"/>
        <end position="49"/>
    </location>
</feature>
<name>A0A1Y5WTE0_KIBAR</name>
<evidence type="ECO:0000256" key="1">
    <source>
        <dbReference type="SAM" id="MobiDB-lite"/>
    </source>
</evidence>
<organism evidence="2 3">
    <name type="scientific">Kibdelosporangium aridum</name>
    <dbReference type="NCBI Taxonomy" id="2030"/>
    <lineage>
        <taxon>Bacteria</taxon>
        <taxon>Bacillati</taxon>
        <taxon>Actinomycetota</taxon>
        <taxon>Actinomycetes</taxon>
        <taxon>Pseudonocardiales</taxon>
        <taxon>Pseudonocardiaceae</taxon>
        <taxon>Kibdelosporangium</taxon>
    </lineage>
</organism>
<feature type="compositionally biased region" description="Basic and acidic residues" evidence="1">
    <location>
        <begin position="50"/>
        <end position="59"/>
    </location>
</feature>
<dbReference type="EMBL" id="FWXV01000001">
    <property type="protein sequence ID" value="SMC48342.1"/>
    <property type="molecule type" value="Genomic_DNA"/>
</dbReference>
<protein>
    <submittedName>
        <fullName evidence="2">Uncharacterized protein</fullName>
    </submittedName>
</protein>
<dbReference type="Proteomes" id="UP000192674">
    <property type="component" value="Unassembled WGS sequence"/>
</dbReference>
<keyword evidence="3" id="KW-1185">Reference proteome</keyword>
<reference evidence="2 3" key="1">
    <citation type="submission" date="2017-04" db="EMBL/GenBank/DDBJ databases">
        <authorList>
            <person name="Afonso C.L."/>
            <person name="Miller P.J."/>
            <person name="Scott M.A."/>
            <person name="Spackman E."/>
            <person name="Goraichik I."/>
            <person name="Dimitrov K.M."/>
            <person name="Suarez D.L."/>
            <person name="Swayne D.E."/>
        </authorList>
    </citation>
    <scope>NUCLEOTIDE SEQUENCE [LARGE SCALE GENOMIC DNA]</scope>
    <source>
        <strain evidence="2 3">DSM 43828</strain>
    </source>
</reference>
<feature type="compositionally biased region" description="Basic and acidic residues" evidence="1">
    <location>
        <begin position="1"/>
        <end position="10"/>
    </location>
</feature>
<sequence>MTGPEIDRATAESMEEDPDFAGEHTKPTYADEDSPENTSEESVPDEEGGMELKEQRRPD</sequence>
<dbReference type="RefSeq" id="WP_084424103.1">
    <property type="nucleotide sequence ID" value="NZ_FWXV01000001.1"/>
</dbReference>
<proteinExistence type="predicted"/>
<gene>
    <name evidence="2" type="ORF">SAMN05661093_00115</name>
</gene>
<evidence type="ECO:0000313" key="3">
    <source>
        <dbReference type="Proteomes" id="UP000192674"/>
    </source>
</evidence>
<feature type="region of interest" description="Disordered" evidence="1">
    <location>
        <begin position="1"/>
        <end position="59"/>
    </location>
</feature>
<dbReference type="OrthoDB" id="3696533at2"/>